<dbReference type="AlphaFoldDB" id="A0A151GI43"/>
<organism evidence="1 2">
    <name type="scientific">Drechmeria coniospora</name>
    <name type="common">Nematophagous fungus</name>
    <name type="synonym">Meria coniospora</name>
    <dbReference type="NCBI Taxonomy" id="98403"/>
    <lineage>
        <taxon>Eukaryota</taxon>
        <taxon>Fungi</taxon>
        <taxon>Dikarya</taxon>
        <taxon>Ascomycota</taxon>
        <taxon>Pezizomycotina</taxon>
        <taxon>Sordariomycetes</taxon>
        <taxon>Hypocreomycetidae</taxon>
        <taxon>Hypocreales</taxon>
        <taxon>Ophiocordycipitaceae</taxon>
        <taxon>Drechmeria</taxon>
    </lineage>
</organism>
<sequence>MSFSISFGDAYLMGKLAFKIGQAFTKGKKSAPAEFREVESQLYSLSAALNAFSTARESSTTAPLIVDPSELPDNVPAHFAENRDIILGMLRSCQETLSHLDDLVKKYSIITKQVDSAEPRAKRWSKEMLAGWRKVAWTTEGGDLGTLKANLTIQTNSLNLILGVVINSQADRLQTDMDHISTMLGDIHEWFVENLKGKAATALASTFGVQDPSVVGAAVVVPGSGEDQSSSASKPLYFELHAQSGQSSNVICEKASLTEKVSRAYYSSSLRNHQLFSCNCSSFADNVHRSSVEGYGVSPLSFAARIAGGERSWLLYKVADRRTDQLTSLIVKGVPPEVMYDFEELLVHGLSVIQTRQMLKRSMSTMLAHASSVDEELPRANILDLVSNPTTLHRSVSAVRFTSGNVQYARENVHFIQMLHYKSIELSRILDEVVLPQSTFEESRKAEIVITYGKQDRKSQNAPADTFVRSILHCEFSSGSPTAGDGANPAAAQMWKEMEAIRMDLFVIDLQNQRDDEKVLVKLQAQDVHTERMLICDADIFIFQNVKTRRLRLVVKSKNGYTVAVAEDFFQTLAFRGRPDYNAPSFEVYMDASGKRVVKRCPRGFTHLVFSDHRIEQVFDMGLAAIVGPKHVMVGSQPMEGVVTQG</sequence>
<evidence type="ECO:0000313" key="2">
    <source>
        <dbReference type="Proteomes" id="UP000076580"/>
    </source>
</evidence>
<comment type="caution">
    <text evidence="1">The sequence shown here is derived from an EMBL/GenBank/DDBJ whole genome shotgun (WGS) entry which is preliminary data.</text>
</comment>
<reference evidence="1 2" key="1">
    <citation type="journal article" date="2016" name="Sci. Rep.">
        <title>Insights into Adaptations to a Near-Obligate Nematode Endoparasitic Lifestyle from the Finished Genome of Drechmeria coniospora.</title>
        <authorList>
            <person name="Zhang L."/>
            <person name="Zhou Z."/>
            <person name="Guo Q."/>
            <person name="Fokkens L."/>
            <person name="Miskei M."/>
            <person name="Pocsi I."/>
            <person name="Zhang W."/>
            <person name="Chen M."/>
            <person name="Wang L."/>
            <person name="Sun Y."/>
            <person name="Donzelli B.G."/>
            <person name="Gibson D.M."/>
            <person name="Nelson D.R."/>
            <person name="Luo J.G."/>
            <person name="Rep M."/>
            <person name="Liu H."/>
            <person name="Yang S."/>
            <person name="Wang J."/>
            <person name="Krasnoff S.B."/>
            <person name="Xu Y."/>
            <person name="Molnar I."/>
            <person name="Lin M."/>
        </authorList>
    </citation>
    <scope>NUCLEOTIDE SEQUENCE [LARGE SCALE GENOMIC DNA]</scope>
    <source>
        <strain evidence="1 2">ARSEF 6962</strain>
    </source>
</reference>
<evidence type="ECO:0008006" key="3">
    <source>
        <dbReference type="Google" id="ProtNLM"/>
    </source>
</evidence>
<protein>
    <recommendedName>
        <fullName evidence="3">Fungal N-terminal domain-containing protein</fullName>
    </recommendedName>
</protein>
<accession>A0A151GI43</accession>
<evidence type="ECO:0000313" key="1">
    <source>
        <dbReference type="EMBL" id="KYK56758.1"/>
    </source>
</evidence>
<dbReference type="Proteomes" id="UP000076580">
    <property type="component" value="Chromosome 02"/>
</dbReference>
<dbReference type="GeneID" id="63716407"/>
<dbReference type="EMBL" id="LAYC01000002">
    <property type="protein sequence ID" value="KYK56758.1"/>
    <property type="molecule type" value="Genomic_DNA"/>
</dbReference>
<dbReference type="STRING" id="98403.A0A151GI43"/>
<proteinExistence type="predicted"/>
<dbReference type="RefSeq" id="XP_040656110.1">
    <property type="nucleotide sequence ID" value="XM_040801077.1"/>
</dbReference>
<dbReference type="InParanoid" id="A0A151GI43"/>
<keyword evidence="2" id="KW-1185">Reference proteome</keyword>
<dbReference type="PANTHER" id="PTHR38886:SF1">
    <property type="entry name" value="NACHT-NTPASE AND P-LOOP NTPASES N-TERMINAL DOMAIN-CONTAINING PROTEIN"/>
    <property type="match status" value="1"/>
</dbReference>
<dbReference type="PANTHER" id="PTHR38886">
    <property type="entry name" value="SESA DOMAIN-CONTAINING PROTEIN"/>
    <property type="match status" value="1"/>
</dbReference>
<gene>
    <name evidence="1" type="ORF">DCS_03764</name>
</gene>
<name>A0A151GI43_DRECN</name>